<reference evidence="1 2" key="1">
    <citation type="submission" date="2019-12" db="EMBL/GenBank/DDBJ databases">
        <authorList>
            <person name="Zheng J."/>
        </authorList>
    </citation>
    <scope>NUCLEOTIDE SEQUENCE [LARGE SCALE GENOMIC DNA]</scope>
    <source>
        <strain evidence="1 2">DSM 27347</strain>
    </source>
</reference>
<sequence>MGTGVSQGTGTAAVVAAANTFLGTLNSTQTTETSTAGTTSTVRFTFTRANAIQWTNLPGNRQGLRLNTSTLTTAQLTAAENLMATALSASGKLTQDEIRRADDVLNANGYGSGLYSIAILGTPSTTSPWMLQIAGHHLAYNITYNGTYVSGSPAFIGVEPPNWVVTSSGSVLVNGSITASTSGTQHAPVETQRVAAYNLAQALQASSTFASGALLSGTYNDVVAGANGNSDSNFGSLAYPTTGRGLLYSSLDTSTQALVRAMIEAYVNTQPSDRASTLLGVYESSSQLASTYVGYAKGQGGTADFGPFPSGTSSQRSYIRVDGPRVWIEFVVQQGVLYSSQVHYHSIWRDKVADYGGQFGNGSSNFSGT</sequence>
<dbReference type="Pfam" id="PF12006">
    <property type="entry name" value="DUF3500"/>
    <property type="match status" value="1"/>
</dbReference>
<name>A0A6N8LXF9_9SPHN</name>
<evidence type="ECO:0000313" key="1">
    <source>
        <dbReference type="EMBL" id="MWC45623.1"/>
    </source>
</evidence>
<dbReference type="InterPro" id="IPR021889">
    <property type="entry name" value="DUF3500"/>
</dbReference>
<dbReference type="PANTHER" id="PTHR37489">
    <property type="entry name" value="DUF3500 DOMAIN-CONTAINING PROTEIN"/>
    <property type="match status" value="1"/>
</dbReference>
<dbReference type="EMBL" id="WSUT01000007">
    <property type="protein sequence ID" value="MWC45623.1"/>
    <property type="molecule type" value="Genomic_DNA"/>
</dbReference>
<accession>A0A6N8LXF9</accession>
<dbReference type="RefSeq" id="WP_149683107.1">
    <property type="nucleotide sequence ID" value="NZ_FNBI01000007.1"/>
</dbReference>
<dbReference type="PANTHER" id="PTHR37489:SF1">
    <property type="entry name" value="DUF3500 DOMAIN-CONTAINING PROTEIN"/>
    <property type="match status" value="1"/>
</dbReference>
<evidence type="ECO:0000313" key="2">
    <source>
        <dbReference type="Proteomes" id="UP000436801"/>
    </source>
</evidence>
<dbReference type="AlphaFoldDB" id="A0A6N8LXF9"/>
<proteinExistence type="predicted"/>
<protein>
    <submittedName>
        <fullName evidence="1">DUF3500 domain-containing protein</fullName>
    </submittedName>
</protein>
<dbReference type="Proteomes" id="UP000436801">
    <property type="component" value="Unassembled WGS sequence"/>
</dbReference>
<organism evidence="1 2">
    <name type="scientific">Sphingomonas carotinifaciens</name>
    <dbReference type="NCBI Taxonomy" id="1166323"/>
    <lineage>
        <taxon>Bacteria</taxon>
        <taxon>Pseudomonadati</taxon>
        <taxon>Pseudomonadota</taxon>
        <taxon>Alphaproteobacteria</taxon>
        <taxon>Sphingomonadales</taxon>
        <taxon>Sphingomonadaceae</taxon>
        <taxon>Sphingomonas</taxon>
    </lineage>
</organism>
<dbReference type="OrthoDB" id="581140at2"/>
<comment type="caution">
    <text evidence="1">The sequence shown here is derived from an EMBL/GenBank/DDBJ whole genome shotgun (WGS) entry which is preliminary data.</text>
</comment>
<gene>
    <name evidence="1" type="ORF">GQR91_18570</name>
</gene>